<sequence length="37" mass="4137">MFPVPFGNSVLATSYFSGLSERSRELFCFPNIFGNGF</sequence>
<protein>
    <submittedName>
        <fullName evidence="1">Basic proline-rich protein-like</fullName>
    </submittedName>
</protein>
<dbReference type="Proteomes" id="UP001140949">
    <property type="component" value="Unassembled WGS sequence"/>
</dbReference>
<evidence type="ECO:0000313" key="2">
    <source>
        <dbReference type="Proteomes" id="UP001140949"/>
    </source>
</evidence>
<gene>
    <name evidence="1" type="ORF">M6B38_335250</name>
</gene>
<organism evidence="1 2">
    <name type="scientific">Iris pallida</name>
    <name type="common">Sweet iris</name>
    <dbReference type="NCBI Taxonomy" id="29817"/>
    <lineage>
        <taxon>Eukaryota</taxon>
        <taxon>Viridiplantae</taxon>
        <taxon>Streptophyta</taxon>
        <taxon>Embryophyta</taxon>
        <taxon>Tracheophyta</taxon>
        <taxon>Spermatophyta</taxon>
        <taxon>Magnoliopsida</taxon>
        <taxon>Liliopsida</taxon>
        <taxon>Asparagales</taxon>
        <taxon>Iridaceae</taxon>
        <taxon>Iridoideae</taxon>
        <taxon>Irideae</taxon>
        <taxon>Iris</taxon>
    </lineage>
</organism>
<dbReference type="EMBL" id="JANAVB010014210">
    <property type="protein sequence ID" value="KAJ6834587.1"/>
    <property type="molecule type" value="Genomic_DNA"/>
</dbReference>
<accession>A0AAX6H229</accession>
<keyword evidence="2" id="KW-1185">Reference proteome</keyword>
<reference evidence="1" key="1">
    <citation type="journal article" date="2023" name="GigaByte">
        <title>Genome assembly of the bearded iris, Iris pallida Lam.</title>
        <authorList>
            <person name="Bruccoleri R.E."/>
            <person name="Oakeley E.J."/>
            <person name="Faust A.M.E."/>
            <person name="Altorfer M."/>
            <person name="Dessus-Babus S."/>
            <person name="Burckhardt D."/>
            <person name="Oertli M."/>
            <person name="Naumann U."/>
            <person name="Petersen F."/>
            <person name="Wong J."/>
        </authorList>
    </citation>
    <scope>NUCLEOTIDE SEQUENCE</scope>
    <source>
        <strain evidence="1">GSM-AAB239-AS_SAM_17_03QT</strain>
    </source>
</reference>
<reference evidence="1" key="2">
    <citation type="submission" date="2023-04" db="EMBL/GenBank/DDBJ databases">
        <authorList>
            <person name="Bruccoleri R.E."/>
            <person name="Oakeley E.J."/>
            <person name="Faust A.-M."/>
            <person name="Dessus-Babus S."/>
            <person name="Altorfer M."/>
            <person name="Burckhardt D."/>
            <person name="Oertli M."/>
            <person name="Naumann U."/>
            <person name="Petersen F."/>
            <person name="Wong J."/>
        </authorList>
    </citation>
    <scope>NUCLEOTIDE SEQUENCE</scope>
    <source>
        <strain evidence="1">GSM-AAB239-AS_SAM_17_03QT</strain>
        <tissue evidence="1">Leaf</tissue>
    </source>
</reference>
<comment type="caution">
    <text evidence="1">The sequence shown here is derived from an EMBL/GenBank/DDBJ whole genome shotgun (WGS) entry which is preliminary data.</text>
</comment>
<dbReference type="AlphaFoldDB" id="A0AAX6H229"/>
<proteinExistence type="predicted"/>
<name>A0AAX6H229_IRIPA</name>
<evidence type="ECO:0000313" key="1">
    <source>
        <dbReference type="EMBL" id="KAJ6834587.1"/>
    </source>
</evidence>